<accession>A0ABW6KHW2</accession>
<name>A0ABW6KHW2_9BACI</name>
<dbReference type="Proteomes" id="UP001601059">
    <property type="component" value="Unassembled WGS sequence"/>
</dbReference>
<dbReference type="PROSITE" id="PS50956">
    <property type="entry name" value="HTH_ASNC_2"/>
    <property type="match status" value="1"/>
</dbReference>
<dbReference type="PANTHER" id="PTHR30154">
    <property type="entry name" value="LEUCINE-RESPONSIVE REGULATORY PROTEIN"/>
    <property type="match status" value="1"/>
</dbReference>
<dbReference type="Pfam" id="PF13412">
    <property type="entry name" value="HTH_24"/>
    <property type="match status" value="1"/>
</dbReference>
<evidence type="ECO:0000259" key="4">
    <source>
        <dbReference type="PROSITE" id="PS50956"/>
    </source>
</evidence>
<dbReference type="Gene3D" id="3.30.70.920">
    <property type="match status" value="1"/>
</dbReference>
<evidence type="ECO:0000313" key="5">
    <source>
        <dbReference type="EMBL" id="MFE8702438.1"/>
    </source>
</evidence>
<sequence length="150" mass="17256">MKLDQVDIMILEELRKDSRQSMRELSKKVNLSAPSVTERVRRMEDAGIIEGYSIRINHRHLGLVISCILEITVKNGDYKRFQEKIQEFSKVEFCYRITGPACYIAKLNVSSLEEVETFINELTNVAATVTHVIFSEVACEHTLVKMIEAY</sequence>
<feature type="domain" description="HTH asnC-type" evidence="4">
    <location>
        <begin position="3"/>
        <end position="64"/>
    </location>
</feature>
<proteinExistence type="predicted"/>
<dbReference type="InterPro" id="IPR019885">
    <property type="entry name" value="Tscrpt_reg_HTH_AsnC-type_CS"/>
</dbReference>
<protein>
    <submittedName>
        <fullName evidence="5">Lrp/AsnC family transcriptional regulator</fullName>
    </submittedName>
</protein>
<organism evidence="5 6">
    <name type="scientific">Cytobacillus spartinae</name>
    <dbReference type="NCBI Taxonomy" id="3299023"/>
    <lineage>
        <taxon>Bacteria</taxon>
        <taxon>Bacillati</taxon>
        <taxon>Bacillota</taxon>
        <taxon>Bacilli</taxon>
        <taxon>Bacillales</taxon>
        <taxon>Bacillaceae</taxon>
        <taxon>Cytobacillus</taxon>
    </lineage>
</organism>
<dbReference type="PRINTS" id="PR00033">
    <property type="entry name" value="HTHASNC"/>
</dbReference>
<reference evidence="5 6" key="1">
    <citation type="submission" date="2024-08" db="EMBL/GenBank/DDBJ databases">
        <title>Two novel Cytobacillus novel species.</title>
        <authorList>
            <person name="Liu G."/>
        </authorList>
    </citation>
    <scope>NUCLEOTIDE SEQUENCE [LARGE SCALE GENOMIC DNA]</scope>
    <source>
        <strain evidence="5 6">FJAT-54145</strain>
    </source>
</reference>
<dbReference type="PANTHER" id="PTHR30154:SF53">
    <property type="entry name" value="HTH-TYPE TRANSCRIPTIONAL REGULATOR LRPC"/>
    <property type="match status" value="1"/>
</dbReference>
<dbReference type="EMBL" id="JBIACK010000009">
    <property type="protein sequence ID" value="MFE8702438.1"/>
    <property type="molecule type" value="Genomic_DNA"/>
</dbReference>
<dbReference type="InterPro" id="IPR036388">
    <property type="entry name" value="WH-like_DNA-bd_sf"/>
</dbReference>
<evidence type="ECO:0000256" key="3">
    <source>
        <dbReference type="ARBA" id="ARBA00023163"/>
    </source>
</evidence>
<evidence type="ECO:0000313" key="6">
    <source>
        <dbReference type="Proteomes" id="UP001601059"/>
    </source>
</evidence>
<dbReference type="InterPro" id="IPR019888">
    <property type="entry name" value="Tscrpt_reg_AsnC-like"/>
</dbReference>
<dbReference type="SUPFAM" id="SSF54909">
    <property type="entry name" value="Dimeric alpha+beta barrel"/>
    <property type="match status" value="1"/>
</dbReference>
<keyword evidence="3" id="KW-0804">Transcription</keyword>
<dbReference type="PROSITE" id="PS00519">
    <property type="entry name" value="HTH_ASNC_1"/>
    <property type="match status" value="1"/>
</dbReference>
<evidence type="ECO:0000256" key="1">
    <source>
        <dbReference type="ARBA" id="ARBA00023015"/>
    </source>
</evidence>
<dbReference type="InterPro" id="IPR000485">
    <property type="entry name" value="AsnC-type_HTH_dom"/>
</dbReference>
<dbReference type="Gene3D" id="1.10.10.10">
    <property type="entry name" value="Winged helix-like DNA-binding domain superfamily/Winged helix DNA-binding domain"/>
    <property type="match status" value="1"/>
</dbReference>
<dbReference type="SMART" id="SM00344">
    <property type="entry name" value="HTH_ASNC"/>
    <property type="match status" value="1"/>
</dbReference>
<dbReference type="SUPFAM" id="SSF46785">
    <property type="entry name" value="Winged helix' DNA-binding domain"/>
    <property type="match status" value="1"/>
</dbReference>
<keyword evidence="1" id="KW-0805">Transcription regulation</keyword>
<dbReference type="InterPro" id="IPR019887">
    <property type="entry name" value="Tscrpt_reg_AsnC/Lrp_C"/>
</dbReference>
<dbReference type="Pfam" id="PF01037">
    <property type="entry name" value="AsnC_trans_reg"/>
    <property type="match status" value="1"/>
</dbReference>
<keyword evidence="2" id="KW-0238">DNA-binding</keyword>
<dbReference type="InterPro" id="IPR011991">
    <property type="entry name" value="ArsR-like_HTH"/>
</dbReference>
<dbReference type="InterPro" id="IPR011008">
    <property type="entry name" value="Dimeric_a/b-barrel"/>
</dbReference>
<comment type="caution">
    <text evidence="5">The sequence shown here is derived from an EMBL/GenBank/DDBJ whole genome shotgun (WGS) entry which is preliminary data.</text>
</comment>
<keyword evidence="6" id="KW-1185">Reference proteome</keyword>
<dbReference type="RefSeq" id="WP_389362403.1">
    <property type="nucleotide sequence ID" value="NZ_JBIACK010000009.1"/>
</dbReference>
<dbReference type="InterPro" id="IPR036390">
    <property type="entry name" value="WH_DNA-bd_sf"/>
</dbReference>
<dbReference type="CDD" id="cd00090">
    <property type="entry name" value="HTH_ARSR"/>
    <property type="match status" value="1"/>
</dbReference>
<gene>
    <name evidence="5" type="ORF">ACFYKX_17710</name>
</gene>
<evidence type="ECO:0000256" key="2">
    <source>
        <dbReference type="ARBA" id="ARBA00023125"/>
    </source>
</evidence>